<dbReference type="InterPro" id="IPR036514">
    <property type="entry name" value="SGNH_hydro_sf"/>
</dbReference>
<dbReference type="CDD" id="cd15489">
    <property type="entry name" value="PHD_SF"/>
    <property type="match status" value="1"/>
</dbReference>
<dbReference type="InterPro" id="IPR013083">
    <property type="entry name" value="Znf_RING/FYVE/PHD"/>
</dbReference>
<evidence type="ECO:0000256" key="6">
    <source>
        <dbReference type="SAM" id="MobiDB-lite"/>
    </source>
</evidence>
<comment type="caution">
    <text evidence="9">The sequence shown here is derived from an EMBL/GenBank/DDBJ whole genome shotgun (WGS) entry which is preliminary data.</text>
</comment>
<evidence type="ECO:0000256" key="7">
    <source>
        <dbReference type="SAM" id="Phobius"/>
    </source>
</evidence>
<feature type="domain" description="PHD-type" evidence="8">
    <location>
        <begin position="63"/>
        <end position="111"/>
    </location>
</feature>
<feature type="coiled-coil region" evidence="5">
    <location>
        <begin position="113"/>
        <end position="140"/>
    </location>
</feature>
<dbReference type="Gene3D" id="3.30.40.10">
    <property type="entry name" value="Zinc/RING finger domain, C3HC4 (zinc finger)"/>
    <property type="match status" value="1"/>
</dbReference>
<dbReference type="SUPFAM" id="SSF52266">
    <property type="entry name" value="SGNH hydrolase"/>
    <property type="match status" value="1"/>
</dbReference>
<keyword evidence="5" id="KW-0175">Coiled coil</keyword>
<evidence type="ECO:0000313" key="9">
    <source>
        <dbReference type="EMBL" id="KAK7862342.1"/>
    </source>
</evidence>
<keyword evidence="3" id="KW-0862">Zinc</keyword>
<evidence type="ECO:0000256" key="1">
    <source>
        <dbReference type="ARBA" id="ARBA00022723"/>
    </source>
</evidence>
<dbReference type="SUPFAM" id="SSF57903">
    <property type="entry name" value="FYVE/PHD zinc finger"/>
    <property type="match status" value="1"/>
</dbReference>
<proteinExistence type="predicted"/>
<evidence type="ECO:0000256" key="2">
    <source>
        <dbReference type="ARBA" id="ARBA00022771"/>
    </source>
</evidence>
<dbReference type="AlphaFoldDB" id="A0AAN9VGQ7"/>
<dbReference type="InterPro" id="IPR001965">
    <property type="entry name" value="Znf_PHD"/>
</dbReference>
<reference evidence="9 10" key="1">
    <citation type="submission" date="2024-03" db="EMBL/GenBank/DDBJ databases">
        <title>The genome assembly and annotation of the cricket Gryllus longicercus Weissman &amp; Gray.</title>
        <authorList>
            <person name="Szrajer S."/>
            <person name="Gray D."/>
            <person name="Ylla G."/>
        </authorList>
    </citation>
    <scope>NUCLEOTIDE SEQUENCE [LARGE SCALE GENOMIC DNA]</scope>
    <source>
        <strain evidence="9">DAG 2021-001</strain>
        <tissue evidence="9">Whole body minus gut</tissue>
    </source>
</reference>
<dbReference type="InterPro" id="IPR013830">
    <property type="entry name" value="SGNH_hydro"/>
</dbReference>
<dbReference type="InterPro" id="IPR019787">
    <property type="entry name" value="Znf_PHD-finger"/>
</dbReference>
<name>A0AAN9VGQ7_9ORTH</name>
<dbReference type="InterPro" id="IPR011011">
    <property type="entry name" value="Znf_FYVE_PHD"/>
</dbReference>
<keyword evidence="7" id="KW-0812">Transmembrane</keyword>
<keyword evidence="1" id="KW-0479">Metal-binding</keyword>
<dbReference type="GO" id="GO:0008270">
    <property type="term" value="F:zinc ion binding"/>
    <property type="evidence" value="ECO:0007669"/>
    <property type="project" value="UniProtKB-KW"/>
</dbReference>
<evidence type="ECO:0000256" key="3">
    <source>
        <dbReference type="ARBA" id="ARBA00022833"/>
    </source>
</evidence>
<keyword evidence="7" id="KW-1133">Transmembrane helix</keyword>
<gene>
    <name evidence="9" type="ORF">R5R35_011570</name>
</gene>
<sequence>MGCSLEVYRARIGNWAGRAGCGELRASFPRRDGYLGLTATVSVLLVSLISVLLVIGGLELNPGPTCFVCRRALKSGAECSVCGKWYHNSCERIRDVDIIGDEWSCNRCTRKNVKVLSERVRAFEDENIQLRQENLRLARAVEESRAKLAKTPKPAMSTARKKTEAATAARVETATVTAAREKTETVTAAREETATVTAAREETATVTAAREETATVTAAREETATVTAAREETATVTAAREETAEVTAARESAPFVTRDATTATDPADRQYLVLGDSIVRHIGKHENLTVKCFPGIRTRQLSNVIDNLEKSQPNVIVLHVGTNDIKGRHDLDTKMGEMYDLATTVKKKFPKSHILLSGIIARADVSSNKIRALNDRLLWVARVQKMLFVDPNKWLTYRDLGRDGLHLNRTGAHKLGSLFQQCCEVLRRTPLN</sequence>
<dbReference type="SMART" id="SM00249">
    <property type="entry name" value="PHD"/>
    <property type="match status" value="1"/>
</dbReference>
<feature type="region of interest" description="Disordered" evidence="6">
    <location>
        <begin position="198"/>
        <end position="238"/>
    </location>
</feature>
<accession>A0AAN9VGQ7</accession>
<evidence type="ECO:0000256" key="5">
    <source>
        <dbReference type="SAM" id="Coils"/>
    </source>
</evidence>
<feature type="transmembrane region" description="Helical" evidence="7">
    <location>
        <begin position="34"/>
        <end position="58"/>
    </location>
</feature>
<organism evidence="9 10">
    <name type="scientific">Gryllus longicercus</name>
    <dbReference type="NCBI Taxonomy" id="2509291"/>
    <lineage>
        <taxon>Eukaryota</taxon>
        <taxon>Metazoa</taxon>
        <taxon>Ecdysozoa</taxon>
        <taxon>Arthropoda</taxon>
        <taxon>Hexapoda</taxon>
        <taxon>Insecta</taxon>
        <taxon>Pterygota</taxon>
        <taxon>Neoptera</taxon>
        <taxon>Polyneoptera</taxon>
        <taxon>Orthoptera</taxon>
        <taxon>Ensifera</taxon>
        <taxon>Gryllidea</taxon>
        <taxon>Grylloidea</taxon>
        <taxon>Gryllidae</taxon>
        <taxon>Gryllinae</taxon>
        <taxon>Gryllus</taxon>
    </lineage>
</organism>
<dbReference type="EMBL" id="JAZDUA010000280">
    <property type="protein sequence ID" value="KAK7862342.1"/>
    <property type="molecule type" value="Genomic_DNA"/>
</dbReference>
<keyword evidence="10" id="KW-1185">Reference proteome</keyword>
<evidence type="ECO:0000313" key="10">
    <source>
        <dbReference type="Proteomes" id="UP001378592"/>
    </source>
</evidence>
<dbReference type="Gene3D" id="3.40.50.1110">
    <property type="entry name" value="SGNH hydrolase"/>
    <property type="match status" value="1"/>
</dbReference>
<evidence type="ECO:0000256" key="4">
    <source>
        <dbReference type="PROSITE-ProRule" id="PRU00146"/>
    </source>
</evidence>
<dbReference type="Proteomes" id="UP001378592">
    <property type="component" value="Unassembled WGS sequence"/>
</dbReference>
<evidence type="ECO:0000259" key="8">
    <source>
        <dbReference type="PROSITE" id="PS50016"/>
    </source>
</evidence>
<dbReference type="PROSITE" id="PS50016">
    <property type="entry name" value="ZF_PHD_2"/>
    <property type="match status" value="1"/>
</dbReference>
<protein>
    <recommendedName>
        <fullName evidence="8">PHD-type domain-containing protein</fullName>
    </recommendedName>
</protein>
<keyword evidence="2 4" id="KW-0863">Zinc-finger</keyword>
<dbReference type="Pfam" id="PF13472">
    <property type="entry name" value="Lipase_GDSL_2"/>
    <property type="match status" value="1"/>
</dbReference>
<keyword evidence="7" id="KW-0472">Membrane</keyword>